<keyword evidence="2" id="KW-1185">Reference proteome</keyword>
<evidence type="ECO:0000313" key="2">
    <source>
        <dbReference type="Proteomes" id="UP000636800"/>
    </source>
</evidence>
<accession>A0A835V728</accession>
<name>A0A835V728_VANPL</name>
<dbReference type="OrthoDB" id="416741at2759"/>
<dbReference type="PANTHER" id="PTHR31439:SF7">
    <property type="entry name" value="EXPRESSED PROTEIN"/>
    <property type="match status" value="1"/>
</dbReference>
<dbReference type="PANTHER" id="PTHR31439">
    <property type="entry name" value="EXPRESSED PROTEIN"/>
    <property type="match status" value="1"/>
</dbReference>
<comment type="caution">
    <text evidence="1">The sequence shown here is derived from an EMBL/GenBank/DDBJ whole genome shotgun (WGS) entry which is preliminary data.</text>
</comment>
<reference evidence="1 2" key="1">
    <citation type="journal article" date="2020" name="Nat. Food">
        <title>A phased Vanilla planifolia genome enables genetic improvement of flavour and production.</title>
        <authorList>
            <person name="Hasing T."/>
            <person name="Tang H."/>
            <person name="Brym M."/>
            <person name="Khazi F."/>
            <person name="Huang T."/>
            <person name="Chambers A.H."/>
        </authorList>
    </citation>
    <scope>NUCLEOTIDE SEQUENCE [LARGE SCALE GENOMIC DNA]</scope>
    <source>
        <tissue evidence="1">Leaf</tissue>
    </source>
</reference>
<evidence type="ECO:0000313" key="1">
    <source>
        <dbReference type="EMBL" id="KAG0485471.1"/>
    </source>
</evidence>
<dbReference type="EMBL" id="JADCNL010000004">
    <property type="protein sequence ID" value="KAG0485471.1"/>
    <property type="molecule type" value="Genomic_DNA"/>
</dbReference>
<proteinExistence type="predicted"/>
<protein>
    <submittedName>
        <fullName evidence="1">Uncharacterized protein</fullName>
    </submittedName>
</protein>
<dbReference type="Proteomes" id="UP000636800">
    <property type="component" value="Unassembled WGS sequence"/>
</dbReference>
<dbReference type="AlphaFoldDB" id="A0A835V728"/>
<organism evidence="1 2">
    <name type="scientific">Vanilla planifolia</name>
    <name type="common">Vanilla</name>
    <dbReference type="NCBI Taxonomy" id="51239"/>
    <lineage>
        <taxon>Eukaryota</taxon>
        <taxon>Viridiplantae</taxon>
        <taxon>Streptophyta</taxon>
        <taxon>Embryophyta</taxon>
        <taxon>Tracheophyta</taxon>
        <taxon>Spermatophyta</taxon>
        <taxon>Magnoliopsida</taxon>
        <taxon>Liliopsida</taxon>
        <taxon>Asparagales</taxon>
        <taxon>Orchidaceae</taxon>
        <taxon>Vanilloideae</taxon>
        <taxon>Vanilleae</taxon>
        <taxon>Vanilla</taxon>
    </lineage>
</organism>
<sequence>MDGVWSWIAALPSAAETSPPLPLASSPTSGLSIFLSAATGDGFLTLSVSLHNPLTNTKILWVSEPITLSATKPQLPLLLQLLHELILLSPSPNLPHIPKLNPDQIFPALSQTTDTPSLLYLSLICRLFYLCAGDSPPEAALLLFRSFEASFACRCSLRAFLLAAGADREERLMRSIGYVVSKWCILRELQADPAQFAGGVCPAYAAEVHGLWILKGYAPVLAMHRSVGSPGFEPKDAVLRYSLAHQQLEALLQFEYSVCGRDPRFLKVAVHVDNIRLRVARLGFGGSGKEDDDVRIASAERHFPSRLRVYIGPAAGAGYAIGPSLGRSTGNLEEEVNLIRTVKGGFGFTNGGPGTGFRAKARWSRRARRRSWRWEQEAEGSAAVFEGVLCDVETGEEVAGWRMMGGGMSGRWGRAFGKGGGVVVAGDEMAEGVSWRMGRKWKEDGQVAVGGEGVAELFSERGAEQILRN</sequence>
<gene>
    <name evidence="1" type="ORF">HPP92_009550</name>
</gene>